<dbReference type="AlphaFoldDB" id="A0A165L8D8"/>
<protein>
    <recommendedName>
        <fullName evidence="4">Alkyl transferase</fullName>
    </recommendedName>
</protein>
<evidence type="ECO:0008006" key="4">
    <source>
        <dbReference type="Google" id="ProtNLM"/>
    </source>
</evidence>
<accession>A0A165L8D8</accession>
<dbReference type="PANTHER" id="PTHR10291">
    <property type="entry name" value="DEHYDRODOLICHYL DIPHOSPHATE SYNTHASE FAMILY MEMBER"/>
    <property type="match status" value="1"/>
</dbReference>
<evidence type="ECO:0000256" key="1">
    <source>
        <dbReference type="ARBA" id="ARBA00022679"/>
    </source>
</evidence>
<dbReference type="InterPro" id="IPR001441">
    <property type="entry name" value="UPP_synth-like"/>
</dbReference>
<keyword evidence="1" id="KW-0808">Transferase</keyword>
<dbReference type="GO" id="GO:0005783">
    <property type="term" value="C:endoplasmic reticulum"/>
    <property type="evidence" value="ECO:0007669"/>
    <property type="project" value="TreeGrafter"/>
</dbReference>
<dbReference type="OrthoDB" id="4173905at2759"/>
<dbReference type="Gene3D" id="3.40.1180.10">
    <property type="entry name" value="Decaprenyl diphosphate synthase-like"/>
    <property type="match status" value="1"/>
</dbReference>
<dbReference type="InterPro" id="IPR036424">
    <property type="entry name" value="UPP_synth-like_sf"/>
</dbReference>
<evidence type="ECO:0000313" key="3">
    <source>
        <dbReference type="Proteomes" id="UP000077266"/>
    </source>
</evidence>
<gene>
    <name evidence="2" type="ORF">EXIGLDRAFT_730436</name>
</gene>
<dbReference type="STRING" id="1314781.A0A165L8D8"/>
<dbReference type="GO" id="GO:0016094">
    <property type="term" value="P:polyprenol biosynthetic process"/>
    <property type="evidence" value="ECO:0007669"/>
    <property type="project" value="TreeGrafter"/>
</dbReference>
<dbReference type="SUPFAM" id="SSF64005">
    <property type="entry name" value="Undecaprenyl diphosphate synthase"/>
    <property type="match status" value="1"/>
</dbReference>
<dbReference type="GO" id="GO:0045547">
    <property type="term" value="F:ditrans,polycis-polyprenyl diphosphate synthase [(2E,6E)-farnesyl diphosphate specific] activity"/>
    <property type="evidence" value="ECO:0007669"/>
    <property type="project" value="TreeGrafter"/>
</dbReference>
<organism evidence="2 3">
    <name type="scientific">Exidia glandulosa HHB12029</name>
    <dbReference type="NCBI Taxonomy" id="1314781"/>
    <lineage>
        <taxon>Eukaryota</taxon>
        <taxon>Fungi</taxon>
        <taxon>Dikarya</taxon>
        <taxon>Basidiomycota</taxon>
        <taxon>Agaricomycotina</taxon>
        <taxon>Agaricomycetes</taxon>
        <taxon>Auriculariales</taxon>
        <taxon>Exidiaceae</taxon>
        <taxon>Exidia</taxon>
    </lineage>
</organism>
<dbReference type="PANTHER" id="PTHR10291:SF44">
    <property type="entry name" value="ER-BOUND OXYGENASE MPAB_MPAB'_RUBBER OXYGENASE CATALYTIC DOMAIN-CONTAINING PROTEIN"/>
    <property type="match status" value="1"/>
</dbReference>
<name>A0A165L8D8_EXIGL</name>
<evidence type="ECO:0000313" key="2">
    <source>
        <dbReference type="EMBL" id="KZV97502.1"/>
    </source>
</evidence>
<proteinExistence type="predicted"/>
<keyword evidence="3" id="KW-1185">Reference proteome</keyword>
<dbReference type="InParanoid" id="A0A165L8D8"/>
<reference evidence="2 3" key="1">
    <citation type="journal article" date="2016" name="Mol. Biol. Evol.">
        <title>Comparative Genomics of Early-Diverging Mushroom-Forming Fungi Provides Insights into the Origins of Lignocellulose Decay Capabilities.</title>
        <authorList>
            <person name="Nagy L.G."/>
            <person name="Riley R."/>
            <person name="Tritt A."/>
            <person name="Adam C."/>
            <person name="Daum C."/>
            <person name="Floudas D."/>
            <person name="Sun H."/>
            <person name="Yadav J.S."/>
            <person name="Pangilinan J."/>
            <person name="Larsson K.H."/>
            <person name="Matsuura K."/>
            <person name="Barry K."/>
            <person name="Labutti K."/>
            <person name="Kuo R."/>
            <person name="Ohm R.A."/>
            <person name="Bhattacharya S.S."/>
            <person name="Shirouzu T."/>
            <person name="Yoshinaga Y."/>
            <person name="Martin F.M."/>
            <person name="Grigoriev I.V."/>
            <person name="Hibbett D.S."/>
        </authorList>
    </citation>
    <scope>NUCLEOTIDE SEQUENCE [LARGE SCALE GENOMIC DNA]</scope>
    <source>
        <strain evidence="2 3">HHB12029</strain>
    </source>
</reference>
<sequence length="216" mass="23572">MDGNRRFARARDRPVGVGHAKGAEIALKVILWWIKTASTSQGGYPSTLTLWAFSSDNFKRGAEEVSGLFSLMESEFKELALTPLVHMFRIRVRIIGSSTARSKFPSSLLHAIDMVETCTAAYGAGLRRSRRDCRGGAQNCGDRGSGGRAQYHSSDLLRAAGCSATSHIRLHALGYPGRGTALYRQALAGTRREGLVARVAEFRIAPAAVWRLEGYE</sequence>
<dbReference type="Proteomes" id="UP000077266">
    <property type="component" value="Unassembled WGS sequence"/>
</dbReference>
<dbReference type="Pfam" id="PF01255">
    <property type="entry name" value="Prenyltransf"/>
    <property type="match status" value="1"/>
</dbReference>
<dbReference type="EMBL" id="KV425929">
    <property type="protein sequence ID" value="KZV97502.1"/>
    <property type="molecule type" value="Genomic_DNA"/>
</dbReference>